<reference evidence="2 3" key="1">
    <citation type="submission" date="2017-11" db="EMBL/GenBank/DDBJ databases">
        <title>Rhodohalobacter 15182 sp. nov., isolated from a salt lake.</title>
        <authorList>
            <person name="Han S."/>
        </authorList>
    </citation>
    <scope>NUCLEOTIDE SEQUENCE [LARGE SCALE GENOMIC DNA]</scope>
    <source>
        <strain evidence="2 3">15182</strain>
    </source>
</reference>
<evidence type="ECO:0000256" key="1">
    <source>
        <dbReference type="SAM" id="SignalP"/>
    </source>
</evidence>
<dbReference type="RefSeq" id="WP_101073323.1">
    <property type="nucleotide sequence ID" value="NZ_PISP01000002.1"/>
</dbReference>
<gene>
    <name evidence="2" type="ORF">CWD77_09500</name>
</gene>
<keyword evidence="3" id="KW-1185">Reference proteome</keyword>
<dbReference type="Proteomes" id="UP000233398">
    <property type="component" value="Unassembled WGS sequence"/>
</dbReference>
<evidence type="ECO:0000313" key="3">
    <source>
        <dbReference type="Proteomes" id="UP000233398"/>
    </source>
</evidence>
<sequence length="386" mass="44001">MKYLILISTFFLCSENAVAQFQSDDFEISGYIQGMPVWINADLPPPFEKDSFWEYRLQNRLNLQWYLSSDLTFNWEMRTRLFAGDLVQDIPFYAEAIDQDDGLVNLSWLIADQEKWLLHYIPDRLNLDWYSGNWRITAGRQRVNWGINTISNPNDLFNIYSFYDFDYPERPGSDAVRIQYFLDWASRVELAYRPARDVKNSVAAMLYGFNTSGYDIQLITGYYQNRWAVGGGWAGSIRQTGFKGEMMFFTDLEDQPGQKPLNFIAAISADHMFENSLFLIVEALYNKNGGGENFLLLGEPLSADNPSFSRFQFSAQGSYPFSPILNGSLAAITYPDEEALFISPTVTWSAMQDLDVNLLAQIFIGSDDSAFSSAGSVVAGSIKWNF</sequence>
<dbReference type="AlphaFoldDB" id="A0A2N0VHZ1"/>
<name>A0A2N0VHZ1_9BACT</name>
<dbReference type="EMBL" id="PISP01000002">
    <property type="protein sequence ID" value="PKD43784.1"/>
    <property type="molecule type" value="Genomic_DNA"/>
</dbReference>
<evidence type="ECO:0008006" key="4">
    <source>
        <dbReference type="Google" id="ProtNLM"/>
    </source>
</evidence>
<feature type="signal peptide" evidence="1">
    <location>
        <begin position="1"/>
        <end position="19"/>
    </location>
</feature>
<keyword evidence="1" id="KW-0732">Signal</keyword>
<protein>
    <recommendedName>
        <fullName evidence="4">Porin</fullName>
    </recommendedName>
</protein>
<dbReference type="OrthoDB" id="5383458at2"/>
<evidence type="ECO:0000313" key="2">
    <source>
        <dbReference type="EMBL" id="PKD43784.1"/>
    </source>
</evidence>
<proteinExistence type="predicted"/>
<accession>A0A2N0VHZ1</accession>
<comment type="caution">
    <text evidence="2">The sequence shown here is derived from an EMBL/GenBank/DDBJ whole genome shotgun (WGS) entry which is preliminary data.</text>
</comment>
<organism evidence="2 3">
    <name type="scientific">Rhodohalobacter barkolensis</name>
    <dbReference type="NCBI Taxonomy" id="2053187"/>
    <lineage>
        <taxon>Bacteria</taxon>
        <taxon>Pseudomonadati</taxon>
        <taxon>Balneolota</taxon>
        <taxon>Balneolia</taxon>
        <taxon>Balneolales</taxon>
        <taxon>Balneolaceae</taxon>
        <taxon>Rhodohalobacter</taxon>
    </lineage>
</organism>
<feature type="chain" id="PRO_5014735227" description="Porin" evidence="1">
    <location>
        <begin position="20"/>
        <end position="386"/>
    </location>
</feature>